<name>A0A381XDD1_9ZZZZ</name>
<dbReference type="EMBL" id="UINC01014768">
    <property type="protein sequence ID" value="SVA62746.1"/>
    <property type="molecule type" value="Genomic_DNA"/>
</dbReference>
<accession>A0A381XDD1</accession>
<evidence type="ECO:0000313" key="1">
    <source>
        <dbReference type="EMBL" id="SVA62746.1"/>
    </source>
</evidence>
<dbReference type="AlphaFoldDB" id="A0A381XDD1"/>
<protein>
    <submittedName>
        <fullName evidence="1">Uncharacterized protein</fullName>
    </submittedName>
</protein>
<gene>
    <name evidence="1" type="ORF">METZ01_LOCUS115600</name>
</gene>
<sequence>MNYLKLLFVSVLVSICSVSYADNHLPTFYPIEVFGCKYNEDQGLDDLLRVAGEWNKWADNNFSKPYAAWVLVPGYVNSDSVTNDVAWIGVSSSFEDLGTVQDEMASKGQRLQAKFDKVTTCKDHTLWGWEMTRASPNPSADGVLSFSACTLNEGVTREDVLAADKKWNEYLDGIDSNQGLSRWYPGSGTSNDINFDFLYVSGDSSNAEWGKGADVFV</sequence>
<proteinExistence type="predicted"/>
<reference evidence="1" key="1">
    <citation type="submission" date="2018-05" db="EMBL/GenBank/DDBJ databases">
        <authorList>
            <person name="Lanie J.A."/>
            <person name="Ng W.-L."/>
            <person name="Kazmierczak K.M."/>
            <person name="Andrzejewski T.M."/>
            <person name="Davidsen T.M."/>
            <person name="Wayne K.J."/>
            <person name="Tettelin H."/>
            <person name="Glass J.I."/>
            <person name="Rusch D."/>
            <person name="Podicherti R."/>
            <person name="Tsui H.-C.T."/>
            <person name="Winkler M.E."/>
        </authorList>
    </citation>
    <scope>NUCLEOTIDE SEQUENCE</scope>
</reference>
<feature type="non-terminal residue" evidence="1">
    <location>
        <position position="217"/>
    </location>
</feature>
<organism evidence="1">
    <name type="scientific">marine metagenome</name>
    <dbReference type="NCBI Taxonomy" id="408172"/>
    <lineage>
        <taxon>unclassified sequences</taxon>
        <taxon>metagenomes</taxon>
        <taxon>ecological metagenomes</taxon>
    </lineage>
</organism>